<gene>
    <name evidence="1" type="ORF">GCM10007923_28680</name>
</gene>
<comment type="caution">
    <text evidence="1">The sequence shown here is derived from an EMBL/GenBank/DDBJ whole genome shotgun (WGS) entry which is preliminary data.</text>
</comment>
<reference evidence="2" key="1">
    <citation type="journal article" date="2019" name="Int. J. Syst. Evol. Microbiol.">
        <title>The Global Catalogue of Microorganisms (GCM) 10K type strain sequencing project: providing services to taxonomists for standard genome sequencing and annotation.</title>
        <authorList>
            <consortium name="The Broad Institute Genomics Platform"/>
            <consortium name="The Broad Institute Genome Sequencing Center for Infectious Disease"/>
            <person name="Wu L."/>
            <person name="Ma J."/>
        </authorList>
    </citation>
    <scope>NUCLEOTIDE SEQUENCE [LARGE SCALE GENOMIC DNA]</scope>
    <source>
        <strain evidence="2">NBRC 102122</strain>
    </source>
</reference>
<evidence type="ECO:0000313" key="1">
    <source>
        <dbReference type="EMBL" id="GLR51659.1"/>
    </source>
</evidence>
<evidence type="ECO:0000313" key="2">
    <source>
        <dbReference type="Proteomes" id="UP001156702"/>
    </source>
</evidence>
<organism evidence="1 2">
    <name type="scientific">Shinella yambaruensis</name>
    <dbReference type="NCBI Taxonomy" id="415996"/>
    <lineage>
        <taxon>Bacteria</taxon>
        <taxon>Pseudomonadati</taxon>
        <taxon>Pseudomonadota</taxon>
        <taxon>Alphaproteobacteria</taxon>
        <taxon>Hyphomicrobiales</taxon>
        <taxon>Rhizobiaceae</taxon>
        <taxon>Shinella</taxon>
    </lineage>
</organism>
<keyword evidence="2" id="KW-1185">Reference proteome</keyword>
<sequence>MAELRMEGIIGQKLFVVAPRLFGGNGPLRDHGHDLGVARQPEIVGEVSRTEFFKREFHGIL</sequence>
<dbReference type="Proteomes" id="UP001156702">
    <property type="component" value="Unassembled WGS sequence"/>
</dbReference>
<protein>
    <submittedName>
        <fullName evidence="1">Uncharacterized protein</fullName>
    </submittedName>
</protein>
<proteinExistence type="predicted"/>
<dbReference type="EMBL" id="BSOP01000019">
    <property type="protein sequence ID" value="GLR51659.1"/>
    <property type="molecule type" value="Genomic_DNA"/>
</dbReference>
<accession>A0ABQ5ZFS0</accession>
<name>A0ABQ5ZFS0_9HYPH</name>